<dbReference type="GO" id="GO:0004372">
    <property type="term" value="F:glycine hydroxymethyltransferase activity"/>
    <property type="evidence" value="ECO:0007669"/>
    <property type="project" value="UniProtKB-EC"/>
</dbReference>
<feature type="domain" description="Serine hydroxymethyltransferase-like" evidence="4">
    <location>
        <begin position="52"/>
        <end position="427"/>
    </location>
</feature>
<keyword evidence="3" id="KW-0028">Amino-acid biosynthesis</keyword>
<dbReference type="EMBL" id="NXGL01000040">
    <property type="protein sequence ID" value="PIM94951.1"/>
    <property type="molecule type" value="Genomic_DNA"/>
</dbReference>
<gene>
    <name evidence="3 5" type="primary">glyA</name>
    <name evidence="5" type="ORF">MAGCAS_189</name>
</gene>
<comment type="caution">
    <text evidence="3">Lacks conserved residue(s) required for the propagation of feature annotation.</text>
</comment>
<comment type="caution">
    <text evidence="5">The sequence shown here is derived from an EMBL/GenBank/DDBJ whole genome shotgun (WGS) entry which is preliminary data.</text>
</comment>
<evidence type="ECO:0000256" key="1">
    <source>
        <dbReference type="ARBA" id="ARBA00001933"/>
    </source>
</evidence>
<feature type="site" description="Plays an important role in substrate specificity" evidence="3">
    <location>
        <position position="271"/>
    </location>
</feature>
<comment type="similarity">
    <text evidence="3">Belongs to the SHMT family.</text>
</comment>
<dbReference type="HAMAP" id="MF_00051">
    <property type="entry name" value="SHMT"/>
    <property type="match status" value="1"/>
</dbReference>
<keyword evidence="2 3" id="KW-0663">Pyridoxal phosphate</keyword>
<evidence type="ECO:0000256" key="2">
    <source>
        <dbReference type="ARBA" id="ARBA00022898"/>
    </source>
</evidence>
<organism evidence="5 6">
    <name type="scientific">Candidatus Hodgkinia cicadicola</name>
    <dbReference type="NCBI Taxonomy" id="573658"/>
    <lineage>
        <taxon>Bacteria</taxon>
        <taxon>Pseudomonadati</taxon>
        <taxon>Pseudomonadota</taxon>
        <taxon>Alphaproteobacteria</taxon>
        <taxon>Hyphomicrobiales</taxon>
        <taxon>Candidatus Hodgkinia</taxon>
    </lineage>
</organism>
<keyword evidence="3" id="KW-0963">Cytoplasm</keyword>
<dbReference type="InterPro" id="IPR049943">
    <property type="entry name" value="Ser_HO-MeTrfase-like"/>
</dbReference>
<dbReference type="PANTHER" id="PTHR11680:SF35">
    <property type="entry name" value="SERINE HYDROXYMETHYLTRANSFERASE 1"/>
    <property type="match status" value="1"/>
</dbReference>
<evidence type="ECO:0000256" key="3">
    <source>
        <dbReference type="HAMAP-Rule" id="MF_00051"/>
    </source>
</evidence>
<dbReference type="InterPro" id="IPR001085">
    <property type="entry name" value="Ser_HO-MeTrfase"/>
</dbReference>
<dbReference type="InterPro" id="IPR015421">
    <property type="entry name" value="PyrdxlP-dep_Trfase_major"/>
</dbReference>
<dbReference type="SUPFAM" id="SSF53383">
    <property type="entry name" value="PLP-dependent transferases"/>
    <property type="match status" value="1"/>
</dbReference>
<keyword evidence="3" id="KW-0554">One-carbon metabolism</keyword>
<dbReference type="Gene3D" id="3.90.1150.10">
    <property type="entry name" value="Aspartate Aminotransferase, domain 1"/>
    <property type="match status" value="1"/>
</dbReference>
<comment type="pathway">
    <text evidence="3">Amino-acid biosynthesis; glycine biosynthesis; glycine from L-serine: step 1/1.</text>
</comment>
<dbReference type="CDD" id="cd00378">
    <property type="entry name" value="SHMT"/>
    <property type="match status" value="1"/>
</dbReference>
<dbReference type="InterPro" id="IPR015422">
    <property type="entry name" value="PyrdxlP-dep_Trfase_small"/>
</dbReference>
<comment type="subunit">
    <text evidence="3">Homodimer.</text>
</comment>
<keyword evidence="3 5" id="KW-0808">Transferase</keyword>
<evidence type="ECO:0000313" key="6">
    <source>
        <dbReference type="Proteomes" id="UP000229707"/>
    </source>
</evidence>
<comment type="subcellular location">
    <subcellularLocation>
        <location evidence="3">Cytoplasm</location>
    </subcellularLocation>
</comment>
<sequence length="463" mass="51606">MSVTNIMSINFKPMSDIVKRMWEWFLVIISLKQRVNTDVTSVNPVHKTSLTTHDGLVESILENEVIKQNMSLNLIASENLISKAVTEVRTNVFSNKNAEGYRGGRYYEGCVFADELEKVTIGRAKRLFKCKHANVQPYSGSQMNQAVMLALLSSGDTIVSMDFEYGEHLPHESVVNISGMWFKSITYGIDPKTGTIDMNEVLNVVIRHRPKLIIVGTGSYPRTIDWKAFRRVADMVDSSLLADISHIAGLIVTGLYPSPIDYCDVVTTTTHRSLRGPHGGLILSNNRKLFDRVSAVLFPRLQGEPMMDVIAAKAVALFEVNKNGYKTWVRSVVENAKAMAERFKNKKIDVVTNGTDNHLVIIDLKTLGLAGKQVTSWLDRCYIMLNKNIISNDLLSTNTTSCLKLGTCACTSRGLKRVDFEKVADMVADILLEGKNKGEISLSLETSTRKQVLELAGKYPICY</sequence>
<evidence type="ECO:0000313" key="5">
    <source>
        <dbReference type="EMBL" id="PIM94951.1"/>
    </source>
</evidence>
<dbReference type="EC" id="2.1.2.1" evidence="3"/>
<comment type="pathway">
    <text evidence="3">One-carbon metabolism; tetrahydrofolate interconversion.</text>
</comment>
<dbReference type="InterPro" id="IPR039429">
    <property type="entry name" value="SHMT-like_dom"/>
</dbReference>
<protein>
    <recommendedName>
        <fullName evidence="3">Serine hydroxymethyltransferase</fullName>
        <shortName evidence="3">SHMT</shortName>
        <shortName evidence="3">Serine methylase</shortName>
        <ecNumber evidence="3">2.1.2.1</ecNumber>
    </recommendedName>
</protein>
<dbReference type="PIRSF" id="PIRSF000412">
    <property type="entry name" value="SHMT"/>
    <property type="match status" value="1"/>
</dbReference>
<keyword evidence="6" id="KW-1185">Reference proteome</keyword>
<dbReference type="Gene3D" id="3.40.640.10">
    <property type="entry name" value="Type I PLP-dependent aspartate aminotransferase-like (Major domain)"/>
    <property type="match status" value="1"/>
</dbReference>
<dbReference type="PANTHER" id="PTHR11680">
    <property type="entry name" value="SERINE HYDROXYMETHYLTRANSFERASE"/>
    <property type="match status" value="1"/>
</dbReference>
<dbReference type="Pfam" id="PF00464">
    <property type="entry name" value="SHMT"/>
    <property type="match status" value="1"/>
</dbReference>
<accession>A0ABX4MFK4</accession>
<reference evidence="5" key="1">
    <citation type="submission" date="2017-09" db="EMBL/GenBank/DDBJ databases">
        <authorList>
            <person name="Campbell M.A."/>
            <person name="Lukasik P."/>
            <person name="Simon C."/>
            <person name="McCutcheon J.P."/>
        </authorList>
    </citation>
    <scope>NUCLEOTIDE SEQUENCE [LARGE SCALE GENOMIC DNA]</scope>
    <source>
        <strain evidence="5">MAGCAS</strain>
    </source>
</reference>
<dbReference type="NCBIfam" id="NF000586">
    <property type="entry name" value="PRK00011.1"/>
    <property type="match status" value="1"/>
</dbReference>
<evidence type="ECO:0000259" key="4">
    <source>
        <dbReference type="Pfam" id="PF00464"/>
    </source>
</evidence>
<comment type="function">
    <text evidence="3">Catalyzes the reversible interconversion of serine and glycine with tetrahydrofolate (THF) serving as the one-carbon carrier. This reaction serves as the major source of one-carbon groups required for the biosynthesis of purines, thymidylate, methionine, and other important biomolecules. Also exhibits THF-independent aldolase activity toward beta-hydroxyamino acids, producing glycine and aldehydes, via a retro-aldol mechanism.</text>
</comment>
<comment type="catalytic activity">
    <reaction evidence="3">
        <text>(6R)-5,10-methylene-5,6,7,8-tetrahydrofolate + glycine + H2O = (6S)-5,6,7,8-tetrahydrofolate + L-serine</text>
        <dbReference type="Rhea" id="RHEA:15481"/>
        <dbReference type="ChEBI" id="CHEBI:15377"/>
        <dbReference type="ChEBI" id="CHEBI:15636"/>
        <dbReference type="ChEBI" id="CHEBI:33384"/>
        <dbReference type="ChEBI" id="CHEBI:57305"/>
        <dbReference type="ChEBI" id="CHEBI:57453"/>
        <dbReference type="EC" id="2.1.2.1"/>
    </reaction>
</comment>
<proteinExistence type="inferred from homology"/>
<comment type="cofactor">
    <cofactor evidence="1 3">
        <name>pyridoxal 5'-phosphate</name>
        <dbReference type="ChEBI" id="CHEBI:597326"/>
    </cofactor>
</comment>
<name>A0ABX4MFK4_9HYPH</name>
<dbReference type="InterPro" id="IPR015424">
    <property type="entry name" value="PyrdxlP-dep_Trfase"/>
</dbReference>
<dbReference type="Proteomes" id="UP000229707">
    <property type="component" value="Unassembled WGS sequence"/>
</dbReference>